<feature type="transmembrane region" description="Helical" evidence="8">
    <location>
        <begin position="386"/>
        <end position="413"/>
    </location>
</feature>
<feature type="transmembrane region" description="Helical" evidence="8">
    <location>
        <begin position="299"/>
        <end position="321"/>
    </location>
</feature>
<reference evidence="11 12" key="1">
    <citation type="journal article" date="2014" name="Genome Announc.">
        <title>Genome Sequence of Gammaproteobacterial Pseudohaliea rubra Type Strain DSM 19751, Isolated from Coastal Seawater of the Mediterranean Sea.</title>
        <authorList>
            <person name="Spring S."/>
            <person name="Fiebig A."/>
            <person name="Riedel T."/>
            <person name="Goker M."/>
            <person name="Klenk H.P."/>
        </authorList>
    </citation>
    <scope>NUCLEOTIDE SEQUENCE [LARGE SCALE GENOMIC DNA]</scope>
    <source>
        <strain evidence="11 12">DSM 19751</strain>
    </source>
</reference>
<feature type="compositionally biased region" description="Basic and acidic residues" evidence="7">
    <location>
        <begin position="66"/>
        <end position="80"/>
    </location>
</feature>
<evidence type="ECO:0000256" key="9">
    <source>
        <dbReference type="SAM" id="SignalP"/>
    </source>
</evidence>
<dbReference type="OrthoDB" id="4045at2"/>
<dbReference type="GO" id="GO:0017038">
    <property type="term" value="P:protein import"/>
    <property type="evidence" value="ECO:0007669"/>
    <property type="project" value="TreeGrafter"/>
</dbReference>
<evidence type="ECO:0000256" key="6">
    <source>
        <dbReference type="RuleBase" id="RU004057"/>
    </source>
</evidence>
<dbReference type="AlphaFoldDB" id="A0A095XWP9"/>
<dbReference type="Proteomes" id="UP000029640">
    <property type="component" value="Unassembled WGS sequence"/>
</dbReference>
<accession>A0A095XWP9</accession>
<dbReference type="STRING" id="1265313.HRUBRA_01310"/>
<sequence>MDLFNKLISAVILGGFITVAGVANAQDDAAAGEAPAEPQVDERAEAAKTLEELLQFVKRGQVAEQQENREREQRFSRDKANQAQLLKEAEAERARQERISAQLEDEFEENELLIADKQAQLKERLGALTELFGHLTAASGDLKSNLDVSLVSAQYPNRGDFLDDLIDKMSTSDSLPKITEIERVWYELLREINETGSVVRFTTEVATATGERAEREVVRIGAFNVVDMDGNYLSYNNDHLSVLPRQPGGGYNSWAEELANASSGFHRFGIDPTGPTGGSFLAAIIDSPTIEERWHQGGYVGYAITAVGVFALLLAVFRLVVLSATSAKVSSQLKSDSANSNNPLGRVLKIHEDNPSMDPETLELKMAEGVMRETPKLESGLTLLKIIAAVAPLMGLLGTVTGMIITFQAITIFGAGDPKAMAGGISSALVTTVLGLLVAIPTVLLHTVVNGRAQRIIHVLNEQATGIVAEHSEGSHKA</sequence>
<dbReference type="InterPro" id="IPR050790">
    <property type="entry name" value="ExbB/TolQ_transport"/>
</dbReference>
<evidence type="ECO:0000256" key="3">
    <source>
        <dbReference type="ARBA" id="ARBA00022692"/>
    </source>
</evidence>
<feature type="domain" description="MotA/TolQ/ExbB proton channel" evidence="10">
    <location>
        <begin position="342"/>
        <end position="460"/>
    </location>
</feature>
<name>A0A095XWP9_9GAMM</name>
<evidence type="ECO:0000256" key="8">
    <source>
        <dbReference type="SAM" id="Phobius"/>
    </source>
</evidence>
<dbReference type="PIRSF" id="PIRSF037714">
    <property type="entry name" value="TolR"/>
    <property type="match status" value="1"/>
</dbReference>
<evidence type="ECO:0000259" key="10">
    <source>
        <dbReference type="Pfam" id="PF01618"/>
    </source>
</evidence>
<keyword evidence="6" id="KW-0653">Protein transport</keyword>
<dbReference type="InterPro" id="IPR002898">
    <property type="entry name" value="MotA_ExbB_proton_chnl"/>
</dbReference>
<dbReference type="GO" id="GO:0005886">
    <property type="term" value="C:plasma membrane"/>
    <property type="evidence" value="ECO:0007669"/>
    <property type="project" value="UniProtKB-SubCell"/>
</dbReference>
<comment type="subcellular location">
    <subcellularLocation>
        <location evidence="1">Cell membrane</location>
        <topology evidence="1">Multi-pass membrane protein</topology>
    </subcellularLocation>
    <subcellularLocation>
        <location evidence="6">Membrane</location>
        <topology evidence="6">Multi-pass membrane protein</topology>
    </subcellularLocation>
</comment>
<dbReference type="Pfam" id="PF01618">
    <property type="entry name" value="MotA_ExbB"/>
    <property type="match status" value="1"/>
</dbReference>
<feature type="chain" id="PRO_5001921627" evidence="9">
    <location>
        <begin position="26"/>
        <end position="478"/>
    </location>
</feature>
<comment type="caution">
    <text evidence="11">The sequence shown here is derived from an EMBL/GenBank/DDBJ whole genome shotgun (WGS) entry which is preliminary data.</text>
</comment>
<keyword evidence="6" id="KW-0813">Transport</keyword>
<dbReference type="InterPro" id="IPR017270">
    <property type="entry name" value="MotA/TolQ/ExbB-rel"/>
</dbReference>
<organism evidence="11 12">
    <name type="scientific">Pseudohaliea rubra DSM 19751</name>
    <dbReference type="NCBI Taxonomy" id="1265313"/>
    <lineage>
        <taxon>Bacteria</taxon>
        <taxon>Pseudomonadati</taxon>
        <taxon>Pseudomonadota</taxon>
        <taxon>Gammaproteobacteria</taxon>
        <taxon>Cellvibrionales</taxon>
        <taxon>Halieaceae</taxon>
        <taxon>Pseudohaliea</taxon>
    </lineage>
</organism>
<dbReference type="PANTHER" id="PTHR30625">
    <property type="entry name" value="PROTEIN TOLQ"/>
    <property type="match status" value="1"/>
</dbReference>
<dbReference type="EMBL" id="AUVB01000038">
    <property type="protein sequence ID" value="KGE04086.1"/>
    <property type="molecule type" value="Genomic_DNA"/>
</dbReference>
<dbReference type="eggNOG" id="COG0811">
    <property type="taxonomic scope" value="Bacteria"/>
</dbReference>
<keyword evidence="12" id="KW-1185">Reference proteome</keyword>
<evidence type="ECO:0000256" key="5">
    <source>
        <dbReference type="ARBA" id="ARBA00023136"/>
    </source>
</evidence>
<evidence type="ECO:0000256" key="4">
    <source>
        <dbReference type="ARBA" id="ARBA00022989"/>
    </source>
</evidence>
<feature type="transmembrane region" description="Helical" evidence="8">
    <location>
        <begin position="425"/>
        <end position="445"/>
    </location>
</feature>
<evidence type="ECO:0000313" key="11">
    <source>
        <dbReference type="EMBL" id="KGE04086.1"/>
    </source>
</evidence>
<keyword evidence="5 8" id="KW-0472">Membrane</keyword>
<evidence type="ECO:0000256" key="2">
    <source>
        <dbReference type="ARBA" id="ARBA00022475"/>
    </source>
</evidence>
<feature type="region of interest" description="Disordered" evidence="7">
    <location>
        <begin position="62"/>
        <end position="81"/>
    </location>
</feature>
<keyword evidence="3 8" id="KW-0812">Transmembrane</keyword>
<dbReference type="PANTHER" id="PTHR30625:SF11">
    <property type="entry name" value="MOTA_TOLQ_EXBB PROTON CHANNEL DOMAIN-CONTAINING PROTEIN"/>
    <property type="match status" value="1"/>
</dbReference>
<gene>
    <name evidence="11" type="ORF">HRUBRA_01310</name>
</gene>
<keyword evidence="2" id="KW-1003">Cell membrane</keyword>
<evidence type="ECO:0000256" key="7">
    <source>
        <dbReference type="SAM" id="MobiDB-lite"/>
    </source>
</evidence>
<dbReference type="RefSeq" id="WP_035515575.1">
    <property type="nucleotide sequence ID" value="NZ_KN234756.1"/>
</dbReference>
<proteinExistence type="inferred from homology"/>
<feature type="signal peptide" evidence="9">
    <location>
        <begin position="1"/>
        <end position="25"/>
    </location>
</feature>
<keyword evidence="4 8" id="KW-1133">Transmembrane helix</keyword>
<dbReference type="HOGENOM" id="CLU_047225_1_0_6"/>
<keyword evidence="9" id="KW-0732">Signal</keyword>
<dbReference type="PATRIC" id="fig|1265313.6.peg.1294"/>
<evidence type="ECO:0000256" key="1">
    <source>
        <dbReference type="ARBA" id="ARBA00004651"/>
    </source>
</evidence>
<protein>
    <submittedName>
        <fullName evidence="11">MotA/TolQ/ExbB proton channel family protein</fullName>
    </submittedName>
</protein>
<evidence type="ECO:0000313" key="12">
    <source>
        <dbReference type="Proteomes" id="UP000029640"/>
    </source>
</evidence>
<comment type="similarity">
    <text evidence="6">Belongs to the exbB/tolQ family.</text>
</comment>